<proteinExistence type="predicted"/>
<keyword evidence="2" id="KW-1185">Reference proteome</keyword>
<dbReference type="EMBL" id="CACTIH010007261">
    <property type="protein sequence ID" value="CAA3006522.1"/>
    <property type="molecule type" value="Genomic_DNA"/>
</dbReference>
<feature type="non-terminal residue" evidence="1">
    <location>
        <position position="55"/>
    </location>
</feature>
<protein>
    <submittedName>
        <fullName evidence="1">Uncharacterized protein</fullName>
    </submittedName>
</protein>
<dbReference type="AlphaFoldDB" id="A0A8S0TP00"/>
<accession>A0A8S0TP00</accession>
<dbReference type="Gramene" id="OE9A054959T1">
    <property type="protein sequence ID" value="OE9A054959C1"/>
    <property type="gene ID" value="OE9A054959"/>
</dbReference>
<gene>
    <name evidence="1" type="ORF">OLEA9_A054959</name>
</gene>
<dbReference type="Proteomes" id="UP000594638">
    <property type="component" value="Unassembled WGS sequence"/>
</dbReference>
<evidence type="ECO:0000313" key="1">
    <source>
        <dbReference type="EMBL" id="CAA3006522.1"/>
    </source>
</evidence>
<evidence type="ECO:0000313" key="2">
    <source>
        <dbReference type="Proteomes" id="UP000594638"/>
    </source>
</evidence>
<name>A0A8S0TP00_OLEEU</name>
<sequence length="55" mass="6045">MTGLSRDVQQLQQSFTTLDLWVQDMQTDIGIVRASASKTLEDVSDLCGSTDRLIG</sequence>
<organism evidence="1 2">
    <name type="scientific">Olea europaea subsp. europaea</name>
    <dbReference type="NCBI Taxonomy" id="158383"/>
    <lineage>
        <taxon>Eukaryota</taxon>
        <taxon>Viridiplantae</taxon>
        <taxon>Streptophyta</taxon>
        <taxon>Embryophyta</taxon>
        <taxon>Tracheophyta</taxon>
        <taxon>Spermatophyta</taxon>
        <taxon>Magnoliopsida</taxon>
        <taxon>eudicotyledons</taxon>
        <taxon>Gunneridae</taxon>
        <taxon>Pentapetalae</taxon>
        <taxon>asterids</taxon>
        <taxon>lamiids</taxon>
        <taxon>Lamiales</taxon>
        <taxon>Oleaceae</taxon>
        <taxon>Oleeae</taxon>
        <taxon>Olea</taxon>
    </lineage>
</organism>
<comment type="caution">
    <text evidence="1">The sequence shown here is derived from an EMBL/GenBank/DDBJ whole genome shotgun (WGS) entry which is preliminary data.</text>
</comment>
<reference evidence="1 2" key="1">
    <citation type="submission" date="2019-12" db="EMBL/GenBank/DDBJ databases">
        <authorList>
            <person name="Alioto T."/>
            <person name="Alioto T."/>
            <person name="Gomez Garrido J."/>
        </authorList>
    </citation>
    <scope>NUCLEOTIDE SEQUENCE [LARGE SCALE GENOMIC DNA]</scope>
</reference>